<accession>I1CZG9</accession>
<dbReference type="OrthoDB" id="3629240at2"/>
<dbReference type="eggNOG" id="ENOG5031PSY">
    <property type="taxonomic scope" value="Bacteria"/>
</dbReference>
<organism evidence="1 2">
    <name type="scientific">Saccharomonospora glauca K62</name>
    <dbReference type="NCBI Taxonomy" id="928724"/>
    <lineage>
        <taxon>Bacteria</taxon>
        <taxon>Bacillati</taxon>
        <taxon>Actinomycetota</taxon>
        <taxon>Actinomycetes</taxon>
        <taxon>Pseudonocardiales</taxon>
        <taxon>Pseudonocardiaceae</taxon>
        <taxon>Saccharomonospora</taxon>
    </lineage>
</organism>
<reference evidence="1 2" key="1">
    <citation type="submission" date="2011-09" db="EMBL/GenBank/DDBJ databases">
        <authorList>
            <consortium name="US DOE Joint Genome Institute (JGI-PGF)"/>
            <person name="Lucas S."/>
            <person name="Han J."/>
            <person name="Lapidus A."/>
            <person name="Cheng J.-F."/>
            <person name="Goodwin L."/>
            <person name="Pitluck S."/>
            <person name="Peters L."/>
            <person name="Land M.L."/>
            <person name="Hauser L."/>
            <person name="Brambilla E."/>
            <person name="Klenk H.-P."/>
            <person name="Woyke T.J."/>
        </authorList>
    </citation>
    <scope>NUCLEOTIDE SEQUENCE [LARGE SCALE GENOMIC DNA]</scope>
    <source>
        <strain evidence="1 2">K62</strain>
    </source>
</reference>
<evidence type="ECO:0000313" key="1">
    <source>
        <dbReference type="EMBL" id="EIE98093.1"/>
    </source>
</evidence>
<gene>
    <name evidence="1" type="ORF">SacglDRAFT_01162</name>
</gene>
<dbReference type="STRING" id="928724.SacglDRAFT_01162"/>
<proteinExistence type="predicted"/>
<protein>
    <submittedName>
        <fullName evidence="1">Uncharacterized protein</fullName>
    </submittedName>
</protein>
<sequence length="152" mass="16182">MTDNTGDTAATGGNIWDKLTFAVKGDKGTATADGWVTESAGPVGGFLIDLETAEGLVRQSDWIVERLQETAQIARDLVNIQPPAEDPGSMHFTEVARQANQLGADNVQQQWEHARAIAKNLRKALNVYKETDEQAGTDVKNAGGGDGGGLFN</sequence>
<dbReference type="Proteomes" id="UP000005087">
    <property type="component" value="Chromosome"/>
</dbReference>
<dbReference type="RefSeq" id="WP_005462507.1">
    <property type="nucleotide sequence ID" value="NZ_CM001484.1"/>
</dbReference>
<dbReference type="HOGENOM" id="CLU_141649_0_0_11"/>
<reference evidence="2" key="2">
    <citation type="submission" date="2012-01" db="EMBL/GenBank/DDBJ databases">
        <title>Noncontiguous Finished sequence of chromosome of Saccharomonospora glauca K62.</title>
        <authorList>
            <consortium name="US DOE Joint Genome Institute"/>
            <person name="Lucas S."/>
            <person name="Han J."/>
            <person name="Lapidus A."/>
            <person name="Cheng J.-F."/>
            <person name="Goodwin L."/>
            <person name="Pitluck S."/>
            <person name="Peters L."/>
            <person name="Mikhailova N."/>
            <person name="Held B."/>
            <person name="Detter J.C."/>
            <person name="Han C."/>
            <person name="Tapia R."/>
            <person name="Land M."/>
            <person name="Hauser L."/>
            <person name="Kyrpides N."/>
            <person name="Ivanova N."/>
            <person name="Pagani I."/>
            <person name="Brambilla E.-M."/>
            <person name="Klenk H.-P."/>
            <person name="Woyke T."/>
        </authorList>
    </citation>
    <scope>NUCLEOTIDE SEQUENCE [LARGE SCALE GENOMIC DNA]</scope>
    <source>
        <strain evidence="2">K62</strain>
    </source>
</reference>
<dbReference type="AlphaFoldDB" id="I1CZG9"/>
<dbReference type="EMBL" id="CM001484">
    <property type="protein sequence ID" value="EIE98093.1"/>
    <property type="molecule type" value="Genomic_DNA"/>
</dbReference>
<keyword evidence="2" id="KW-1185">Reference proteome</keyword>
<evidence type="ECO:0000313" key="2">
    <source>
        <dbReference type="Proteomes" id="UP000005087"/>
    </source>
</evidence>
<name>I1CZG9_9PSEU</name>